<sequence>MYRWLKSEEISLLCVLLVFFPLIIQFVRSSWSSRVRACHPLAKLPRRPFLANEPSHGPRSIVTTTISARPYSFYASLSSVLHIVIFHRYK</sequence>
<keyword evidence="2" id="KW-1185">Reference proteome</keyword>
<organism evidence="1 2">
    <name type="scientific">Hypoxylon rubiginosum</name>
    <dbReference type="NCBI Taxonomy" id="110542"/>
    <lineage>
        <taxon>Eukaryota</taxon>
        <taxon>Fungi</taxon>
        <taxon>Dikarya</taxon>
        <taxon>Ascomycota</taxon>
        <taxon>Pezizomycotina</taxon>
        <taxon>Sordariomycetes</taxon>
        <taxon>Xylariomycetidae</taxon>
        <taxon>Xylariales</taxon>
        <taxon>Hypoxylaceae</taxon>
        <taxon>Hypoxylon</taxon>
    </lineage>
</organism>
<comment type="caution">
    <text evidence="1">The sequence shown here is derived from an EMBL/GenBank/DDBJ whole genome shotgun (WGS) entry which is preliminary data.</text>
</comment>
<dbReference type="EMBL" id="MU394298">
    <property type="protein sequence ID" value="KAI6089009.1"/>
    <property type="molecule type" value="Genomic_DNA"/>
</dbReference>
<proteinExistence type="predicted"/>
<reference evidence="1 2" key="1">
    <citation type="journal article" date="2022" name="New Phytol.">
        <title>Ecological generalism drives hyperdiversity of secondary metabolite gene clusters in xylarialean endophytes.</title>
        <authorList>
            <person name="Franco M.E.E."/>
            <person name="Wisecaver J.H."/>
            <person name="Arnold A.E."/>
            <person name="Ju Y.M."/>
            <person name="Slot J.C."/>
            <person name="Ahrendt S."/>
            <person name="Moore L.P."/>
            <person name="Eastman K.E."/>
            <person name="Scott K."/>
            <person name="Konkel Z."/>
            <person name="Mondo S.J."/>
            <person name="Kuo A."/>
            <person name="Hayes R.D."/>
            <person name="Haridas S."/>
            <person name="Andreopoulos B."/>
            <person name="Riley R."/>
            <person name="LaButti K."/>
            <person name="Pangilinan J."/>
            <person name="Lipzen A."/>
            <person name="Amirebrahimi M."/>
            <person name="Yan J."/>
            <person name="Adam C."/>
            <person name="Keymanesh K."/>
            <person name="Ng V."/>
            <person name="Louie K."/>
            <person name="Northen T."/>
            <person name="Drula E."/>
            <person name="Henrissat B."/>
            <person name="Hsieh H.M."/>
            <person name="Youens-Clark K."/>
            <person name="Lutzoni F."/>
            <person name="Miadlikowska J."/>
            <person name="Eastwood D.C."/>
            <person name="Hamelin R.C."/>
            <person name="Grigoriev I.V."/>
            <person name="U'Ren J.M."/>
        </authorList>
    </citation>
    <scope>NUCLEOTIDE SEQUENCE [LARGE SCALE GENOMIC DNA]</scope>
    <source>
        <strain evidence="1 2">ER1909</strain>
    </source>
</reference>
<gene>
    <name evidence="1" type="ORF">F4821DRAFT_232735</name>
</gene>
<name>A0ACC0D8T2_9PEZI</name>
<evidence type="ECO:0000313" key="2">
    <source>
        <dbReference type="Proteomes" id="UP001497680"/>
    </source>
</evidence>
<protein>
    <submittedName>
        <fullName evidence="1">Uncharacterized protein</fullName>
    </submittedName>
</protein>
<dbReference type="Proteomes" id="UP001497680">
    <property type="component" value="Unassembled WGS sequence"/>
</dbReference>
<evidence type="ECO:0000313" key="1">
    <source>
        <dbReference type="EMBL" id="KAI6089009.1"/>
    </source>
</evidence>
<accession>A0ACC0D8T2</accession>